<dbReference type="EMBL" id="RBXP01000011">
    <property type="protein sequence ID" value="RKT60577.1"/>
    <property type="molecule type" value="Genomic_DNA"/>
</dbReference>
<keyword evidence="7" id="KW-0223">Dioxygenase</keyword>
<dbReference type="SUPFAM" id="SSF53213">
    <property type="entry name" value="LigB-like"/>
    <property type="match status" value="1"/>
</dbReference>
<evidence type="ECO:0000259" key="6">
    <source>
        <dbReference type="Pfam" id="PF02900"/>
    </source>
</evidence>
<organism evidence="7 8">
    <name type="scientific">Azonexus fungiphilus</name>
    <dbReference type="NCBI Taxonomy" id="146940"/>
    <lineage>
        <taxon>Bacteria</taxon>
        <taxon>Pseudomonadati</taxon>
        <taxon>Pseudomonadota</taxon>
        <taxon>Betaproteobacteria</taxon>
        <taxon>Rhodocyclales</taxon>
        <taxon>Azonexaceae</taxon>
        <taxon>Azonexus</taxon>
    </lineage>
</organism>
<dbReference type="Proteomes" id="UP000270626">
    <property type="component" value="Unassembled WGS sequence"/>
</dbReference>
<evidence type="ECO:0000256" key="1">
    <source>
        <dbReference type="ARBA" id="ARBA00001947"/>
    </source>
</evidence>
<keyword evidence="3" id="KW-0479">Metal-binding</keyword>
<evidence type="ECO:0000313" key="8">
    <source>
        <dbReference type="Proteomes" id="UP000270626"/>
    </source>
</evidence>
<gene>
    <name evidence="7" type="ORF">DFR40_0716</name>
</gene>
<keyword evidence="5" id="KW-0560">Oxidoreductase</keyword>
<feature type="domain" description="Extradiol ring-cleavage dioxygenase class III enzyme subunit B" evidence="6">
    <location>
        <begin position="28"/>
        <end position="242"/>
    </location>
</feature>
<dbReference type="PANTHER" id="PTHR30096:SF0">
    <property type="entry name" value="4,5-DOPA DIOXYGENASE EXTRADIOL-LIKE PROTEIN"/>
    <property type="match status" value="1"/>
</dbReference>
<dbReference type="GO" id="GO:0008198">
    <property type="term" value="F:ferrous iron binding"/>
    <property type="evidence" value="ECO:0007669"/>
    <property type="project" value="InterPro"/>
</dbReference>
<dbReference type="Pfam" id="PF02900">
    <property type="entry name" value="LigB"/>
    <property type="match status" value="1"/>
</dbReference>
<dbReference type="GO" id="GO:0016702">
    <property type="term" value="F:oxidoreductase activity, acting on single donors with incorporation of molecular oxygen, incorporation of two atoms of oxygen"/>
    <property type="evidence" value="ECO:0007669"/>
    <property type="project" value="UniProtKB-ARBA"/>
</dbReference>
<dbReference type="PIRSF" id="PIRSF006157">
    <property type="entry name" value="Doxgns_DODA"/>
    <property type="match status" value="1"/>
</dbReference>
<reference evidence="7 8" key="1">
    <citation type="submission" date="2018-10" db="EMBL/GenBank/DDBJ databases">
        <title>Genomic Encyclopedia of Type Strains, Phase IV (KMG-IV): sequencing the most valuable type-strain genomes for metagenomic binning, comparative biology and taxonomic classification.</title>
        <authorList>
            <person name="Goeker M."/>
        </authorList>
    </citation>
    <scope>NUCLEOTIDE SEQUENCE [LARGE SCALE GENOMIC DNA]</scope>
    <source>
        <strain evidence="7 8">DSM 23841</strain>
    </source>
</reference>
<evidence type="ECO:0000256" key="3">
    <source>
        <dbReference type="ARBA" id="ARBA00022723"/>
    </source>
</evidence>
<evidence type="ECO:0000313" key="7">
    <source>
        <dbReference type="EMBL" id="RKT60577.1"/>
    </source>
</evidence>
<keyword evidence="4" id="KW-0862">Zinc</keyword>
<dbReference type="CDD" id="cd07363">
    <property type="entry name" value="45_DOPA_Dioxygenase"/>
    <property type="match status" value="1"/>
</dbReference>
<dbReference type="Gene3D" id="3.40.830.10">
    <property type="entry name" value="LigB-like"/>
    <property type="match status" value="1"/>
</dbReference>
<comment type="cofactor">
    <cofactor evidence="1">
        <name>Zn(2+)</name>
        <dbReference type="ChEBI" id="CHEBI:29105"/>
    </cofactor>
</comment>
<evidence type="ECO:0000256" key="4">
    <source>
        <dbReference type="ARBA" id="ARBA00022833"/>
    </source>
</evidence>
<protein>
    <submittedName>
        <fullName evidence="7">4,5-DOPA dioxygenase extradiol</fullName>
    </submittedName>
</protein>
<comment type="similarity">
    <text evidence="2">Belongs to the DODA-type extradiol aromatic ring-opening dioxygenase family.</text>
</comment>
<comment type="caution">
    <text evidence="7">The sequence shown here is derived from an EMBL/GenBank/DDBJ whole genome shotgun (WGS) entry which is preliminary data.</text>
</comment>
<dbReference type="InterPro" id="IPR004183">
    <property type="entry name" value="Xdiol_dOase_suB"/>
</dbReference>
<dbReference type="GO" id="GO:0008270">
    <property type="term" value="F:zinc ion binding"/>
    <property type="evidence" value="ECO:0007669"/>
    <property type="project" value="InterPro"/>
</dbReference>
<dbReference type="OrthoDB" id="9790889at2"/>
<evidence type="ECO:0000256" key="2">
    <source>
        <dbReference type="ARBA" id="ARBA00007581"/>
    </source>
</evidence>
<name>A0A495WH72_9RHOO</name>
<dbReference type="AlphaFoldDB" id="A0A495WH72"/>
<dbReference type="InterPro" id="IPR014436">
    <property type="entry name" value="Extradiol_dOase_DODA"/>
</dbReference>
<evidence type="ECO:0000256" key="5">
    <source>
        <dbReference type="ARBA" id="ARBA00023002"/>
    </source>
</evidence>
<dbReference type="PANTHER" id="PTHR30096">
    <property type="entry name" value="4,5-DOPA DIOXYGENASE EXTRADIOL-LIKE PROTEIN"/>
    <property type="match status" value="1"/>
</dbReference>
<dbReference type="RefSeq" id="WP_121457094.1">
    <property type="nucleotide sequence ID" value="NZ_RBXP01000011.1"/>
</dbReference>
<keyword evidence="8" id="KW-1185">Reference proteome</keyword>
<accession>A0A495WH72</accession>
<proteinExistence type="inferred from homology"/>
<sequence>MTLPLPTLFVPHGAPTFALQPGAAGAALARRAATLPLPRAIVVVSPHWDTAVATVGSAERLETIHDFWGFPPELYALNYPASGCPEAAAEVAAALTAAGLTVDIDRSRGLDHGAWVPLRLMFPDAQIPVIPLSLQSRGGPQQAWQLGRALAPLVGRGFLVVASGNITHNLRDFQRAYAGGGTPAYVREFADWLDAQLAAGDRDALLDYRRRAPGAVQAQPTEEHLLPLFVALAAAGDDADYERFHAGIDDYVLAMDAYQFLPKSRG</sequence>